<comment type="caution">
    <text evidence="9">The sequence shown here is derived from an EMBL/GenBank/DDBJ whole genome shotgun (WGS) entry which is preliminary data.</text>
</comment>
<dbReference type="PIRSF" id="PIRSF006066">
    <property type="entry name" value="HI0050"/>
    <property type="match status" value="1"/>
</dbReference>
<reference evidence="9 10" key="1">
    <citation type="submission" date="2018-02" db="EMBL/GenBank/DDBJ databases">
        <title>Subsurface microbial communities from deep shales in Ohio and West Virginia, USA.</title>
        <authorList>
            <person name="Wrighton K."/>
        </authorList>
    </citation>
    <scope>NUCLEOTIDE SEQUENCE [LARGE SCALE GENOMIC DNA]</scope>
    <source>
        <strain evidence="9 10">MARC-MIP3H16</strain>
    </source>
</reference>
<dbReference type="Proteomes" id="UP000239861">
    <property type="component" value="Unassembled WGS sequence"/>
</dbReference>
<feature type="transmembrane region" description="Helical" evidence="7">
    <location>
        <begin position="398"/>
        <end position="421"/>
    </location>
</feature>
<keyword evidence="3" id="KW-0997">Cell inner membrane</keyword>
<evidence type="ECO:0000256" key="7">
    <source>
        <dbReference type="SAM" id="Phobius"/>
    </source>
</evidence>
<feature type="transmembrane region" description="Helical" evidence="7">
    <location>
        <begin position="241"/>
        <end position="261"/>
    </location>
</feature>
<feature type="transmembrane region" description="Helical" evidence="7">
    <location>
        <begin position="273"/>
        <end position="296"/>
    </location>
</feature>
<evidence type="ECO:0000313" key="10">
    <source>
        <dbReference type="Proteomes" id="UP000239861"/>
    </source>
</evidence>
<feature type="transmembrane region" description="Helical" evidence="7">
    <location>
        <begin position="136"/>
        <end position="160"/>
    </location>
</feature>
<dbReference type="RefSeq" id="WP_079577793.1">
    <property type="nucleotide sequence ID" value="NZ_FUYO01000009.1"/>
</dbReference>
<dbReference type="GO" id="GO:0005886">
    <property type="term" value="C:plasma membrane"/>
    <property type="evidence" value="ECO:0007669"/>
    <property type="project" value="UniProtKB-SubCell"/>
</dbReference>
<feature type="transmembrane region" description="Helical" evidence="7">
    <location>
        <begin position="49"/>
        <end position="70"/>
    </location>
</feature>
<protein>
    <submittedName>
        <fullName evidence="9">Tripartite ATP-independent transporter DctM subunit</fullName>
    </submittedName>
</protein>
<evidence type="ECO:0000313" key="9">
    <source>
        <dbReference type="EMBL" id="PPK60261.1"/>
    </source>
</evidence>
<organism evidence="9 10">
    <name type="scientific">Malaciobacter marinus</name>
    <dbReference type="NCBI Taxonomy" id="505249"/>
    <lineage>
        <taxon>Bacteria</taxon>
        <taxon>Pseudomonadati</taxon>
        <taxon>Campylobacterota</taxon>
        <taxon>Epsilonproteobacteria</taxon>
        <taxon>Campylobacterales</taxon>
        <taxon>Arcobacteraceae</taxon>
        <taxon>Malaciobacter</taxon>
    </lineage>
</organism>
<dbReference type="GO" id="GO:0022857">
    <property type="term" value="F:transmembrane transporter activity"/>
    <property type="evidence" value="ECO:0007669"/>
    <property type="project" value="TreeGrafter"/>
</dbReference>
<evidence type="ECO:0000256" key="1">
    <source>
        <dbReference type="ARBA" id="ARBA00004429"/>
    </source>
</evidence>
<feature type="transmembrane region" description="Helical" evidence="7">
    <location>
        <begin position="316"/>
        <end position="344"/>
    </location>
</feature>
<feature type="transmembrane region" description="Helical" evidence="7">
    <location>
        <begin position="217"/>
        <end position="235"/>
    </location>
</feature>
<dbReference type="NCBIfam" id="TIGR00786">
    <property type="entry name" value="dctM"/>
    <property type="match status" value="1"/>
</dbReference>
<gene>
    <name evidence="9" type="ORF">B0F89_12513</name>
</gene>
<sequence>MALLIFSVMLVLLLLGFPMIVPLVAGTFVGFLEIFGDVSKMEFVIQQFLAGIKPASLVAVPMFIFAADIMTRGQSANRLIDMVMKFIGHIKGGLAVSTSTACTLFGAVSGSTQATVVAVGSPLRPKMLKSGYKDSFILALIINSSDIAFLIPPSIGMIIYGVISETSIAELFIAGIGPGLLILVLFSIYSVIYAVINDVPTEPKASAAQRLKAVRDALWPLGFPVIIVGGIYGGIFSPTEAASVCVLYALILEGLVFKTMGFKDIFDTAKSTGLITGVVFILVAAGAAFSWVISFAQIPQELLASIGISEMGPKQILFVISLAFFVGCMFVDPIVVILILVPIFAPVVKEVGLDPVLVGTLVTLQVAIGSATPPFGCDIFTAIAVFKRPYIEVIRGTLPFVLILFFVTALLIFFPQIALFLRDLAFK</sequence>
<name>A0AB36ZUP6_9BACT</name>
<dbReference type="InterPro" id="IPR004681">
    <property type="entry name" value="TRAP_DctM"/>
</dbReference>
<keyword evidence="4 7" id="KW-0812">Transmembrane</keyword>
<dbReference type="InterPro" id="IPR010656">
    <property type="entry name" value="DctM"/>
</dbReference>
<dbReference type="AlphaFoldDB" id="A0AB36ZUP6"/>
<evidence type="ECO:0000256" key="3">
    <source>
        <dbReference type="ARBA" id="ARBA00022519"/>
    </source>
</evidence>
<feature type="domain" description="TRAP C4-dicarboxylate transport system permease DctM subunit" evidence="8">
    <location>
        <begin position="7"/>
        <end position="417"/>
    </location>
</feature>
<accession>A0AB36ZUP6</accession>
<dbReference type="Pfam" id="PF06808">
    <property type="entry name" value="DctM"/>
    <property type="match status" value="1"/>
</dbReference>
<evidence type="ECO:0000256" key="6">
    <source>
        <dbReference type="ARBA" id="ARBA00023136"/>
    </source>
</evidence>
<evidence type="ECO:0000259" key="8">
    <source>
        <dbReference type="Pfam" id="PF06808"/>
    </source>
</evidence>
<dbReference type="EMBL" id="PTIW01000025">
    <property type="protein sequence ID" value="PPK60261.1"/>
    <property type="molecule type" value="Genomic_DNA"/>
</dbReference>
<feature type="transmembrane region" description="Helical" evidence="7">
    <location>
        <begin position="172"/>
        <end position="196"/>
    </location>
</feature>
<comment type="subcellular location">
    <subcellularLocation>
        <location evidence="1">Cell inner membrane</location>
        <topology evidence="1">Multi-pass membrane protein</topology>
    </subcellularLocation>
</comment>
<evidence type="ECO:0000256" key="2">
    <source>
        <dbReference type="ARBA" id="ARBA00022475"/>
    </source>
</evidence>
<proteinExistence type="predicted"/>
<keyword evidence="2" id="KW-1003">Cell membrane</keyword>
<keyword evidence="5 7" id="KW-1133">Transmembrane helix</keyword>
<keyword evidence="6 7" id="KW-0472">Membrane</keyword>
<feature type="transmembrane region" description="Helical" evidence="7">
    <location>
        <begin position="356"/>
        <end position="386"/>
    </location>
</feature>
<evidence type="ECO:0000256" key="5">
    <source>
        <dbReference type="ARBA" id="ARBA00022989"/>
    </source>
</evidence>
<dbReference type="PANTHER" id="PTHR33362">
    <property type="entry name" value="SIALIC ACID TRAP TRANSPORTER PERMEASE PROTEIN SIAT-RELATED"/>
    <property type="match status" value="1"/>
</dbReference>
<evidence type="ECO:0000256" key="4">
    <source>
        <dbReference type="ARBA" id="ARBA00022692"/>
    </source>
</evidence>